<proteinExistence type="predicted"/>
<protein>
    <submittedName>
        <fullName evidence="1">Uncharacterized protein</fullName>
    </submittedName>
</protein>
<accession>A0ABN9JET2</accession>
<dbReference type="Proteomes" id="UP001189813">
    <property type="component" value="Unassembled WGS sequence"/>
</dbReference>
<organism evidence="1 2">
    <name type="scientific">Ralstonia psammae</name>
    <dbReference type="NCBI Taxonomy" id="3058598"/>
    <lineage>
        <taxon>Bacteria</taxon>
        <taxon>Pseudomonadati</taxon>
        <taxon>Pseudomonadota</taxon>
        <taxon>Betaproteobacteria</taxon>
        <taxon>Burkholderiales</taxon>
        <taxon>Burkholderiaceae</taxon>
        <taxon>Ralstonia</taxon>
    </lineage>
</organism>
<dbReference type="RefSeq" id="WP_316669634.1">
    <property type="nucleotide sequence ID" value="NZ_CATZBU010000028.1"/>
</dbReference>
<gene>
    <name evidence="1" type="ORF">LMG19083_04948</name>
</gene>
<comment type="caution">
    <text evidence="1">The sequence shown here is derived from an EMBL/GenBank/DDBJ whole genome shotgun (WGS) entry which is preliminary data.</text>
</comment>
<evidence type="ECO:0000313" key="2">
    <source>
        <dbReference type="Proteomes" id="UP001189813"/>
    </source>
</evidence>
<dbReference type="Pfam" id="PF20553">
    <property type="entry name" value="Methyltransf_35"/>
    <property type="match status" value="1"/>
</dbReference>
<reference evidence="1 2" key="1">
    <citation type="submission" date="2023-07" db="EMBL/GenBank/DDBJ databases">
        <authorList>
            <person name="Peeters C."/>
        </authorList>
    </citation>
    <scope>NUCLEOTIDE SEQUENCE [LARGE SCALE GENOMIC DNA]</scope>
    <source>
        <strain evidence="1 2">LMG 19083</strain>
    </source>
</reference>
<sequence length="319" mass="36389">MSASFRRIDYSLRPAKHAERRMLCDVFRRLRPFGRVEDYVYVGFGSVWFSDFALFHRALGIKRMISIEQAEAARDRIEANKPFQIPVIYNQSTNVLPTLDWSQNQFLWLDYDDPLSMDMMLDMRAVASRAKSGTVLAVSVQCSTAPQIAAARDEGGATAVERFTQVFGRERTPPDLKELQLYGWQYGQLSRSMLYREVESALSIRNAQAGARKMNFRSICEIEYEDGAKMTTIVGIFHDDDAAPLIEQCHFDTLDFLTGKPQPIRISVPKLTPREFRKLEAQLPLPAGTQLDVGTMPPSEAHRFAELYRYLPNFAVLET</sequence>
<name>A0ABN9JET2_9RALS</name>
<evidence type="ECO:0000313" key="1">
    <source>
        <dbReference type="EMBL" id="CAJ0809499.1"/>
    </source>
</evidence>
<dbReference type="InterPro" id="IPR046788">
    <property type="entry name" value="Methyltransf_35"/>
</dbReference>
<dbReference type="EMBL" id="CATZBU010000028">
    <property type="protein sequence ID" value="CAJ0809499.1"/>
    <property type="molecule type" value="Genomic_DNA"/>
</dbReference>
<keyword evidence="2" id="KW-1185">Reference proteome</keyword>